<sequence length="114" mass="12794">MTEGSEETTPQQTTPQCNFHRPLVSLSTLSKRRLGTNLCRPLALRNKDLGWSLFSTSVSSSYYHQVLWASNSSQCSKECALKLWFPLLSQRAIPLHISENLQSDTTSLVAHLCI</sequence>
<keyword evidence="2" id="KW-1185">Reference proteome</keyword>
<evidence type="ECO:0000313" key="2">
    <source>
        <dbReference type="Proteomes" id="UP000269945"/>
    </source>
</evidence>
<dbReference type="Proteomes" id="UP000269945">
    <property type="component" value="Unassembled WGS sequence"/>
</dbReference>
<comment type="caution">
    <text evidence="1">The sequence shown here is derived from an EMBL/GenBank/DDBJ whole genome shotgun (WGS) entry which is preliminary data.</text>
</comment>
<reference evidence="1 2" key="1">
    <citation type="submission" date="2018-10" db="EMBL/GenBank/DDBJ databases">
        <authorList>
            <person name="Ekblom R."/>
            <person name="Jareborg N."/>
        </authorList>
    </citation>
    <scope>NUCLEOTIDE SEQUENCE [LARGE SCALE GENOMIC DNA]</scope>
    <source>
        <tissue evidence="1">Muscle</tissue>
    </source>
</reference>
<evidence type="ECO:0000313" key="1">
    <source>
        <dbReference type="EMBL" id="VCW78078.1"/>
    </source>
</evidence>
<dbReference type="AlphaFoldDB" id="A0A9X9PYS8"/>
<proteinExistence type="predicted"/>
<gene>
    <name evidence="1" type="ORF">BN2614_LOCUS4</name>
</gene>
<dbReference type="EMBL" id="CYRY02009842">
    <property type="protein sequence ID" value="VCW78078.1"/>
    <property type="molecule type" value="Genomic_DNA"/>
</dbReference>
<organism evidence="1 2">
    <name type="scientific">Gulo gulo</name>
    <name type="common">Wolverine</name>
    <name type="synonym">Gluton</name>
    <dbReference type="NCBI Taxonomy" id="48420"/>
    <lineage>
        <taxon>Eukaryota</taxon>
        <taxon>Metazoa</taxon>
        <taxon>Chordata</taxon>
        <taxon>Craniata</taxon>
        <taxon>Vertebrata</taxon>
        <taxon>Euteleostomi</taxon>
        <taxon>Mammalia</taxon>
        <taxon>Eutheria</taxon>
        <taxon>Laurasiatheria</taxon>
        <taxon>Carnivora</taxon>
        <taxon>Caniformia</taxon>
        <taxon>Musteloidea</taxon>
        <taxon>Mustelidae</taxon>
        <taxon>Guloninae</taxon>
        <taxon>Gulo</taxon>
    </lineage>
</organism>
<accession>A0A9X9PYS8</accession>
<name>A0A9X9PYS8_GULGU</name>
<protein>
    <submittedName>
        <fullName evidence="1">Uncharacterized protein</fullName>
    </submittedName>
</protein>